<keyword evidence="2 3" id="KW-0378">Hydrolase</keyword>
<accession>A0A451CXD2</accession>
<dbReference type="PANTHER" id="PTHR10458:SF22">
    <property type="entry name" value="PEPTIDE DEFORMYLASE"/>
    <property type="match status" value="1"/>
</dbReference>
<dbReference type="GO" id="GO:0042586">
    <property type="term" value="F:peptide deformylase activity"/>
    <property type="evidence" value="ECO:0007669"/>
    <property type="project" value="UniProtKB-UniRule"/>
</dbReference>
<evidence type="ECO:0000313" key="3">
    <source>
        <dbReference type="EMBL" id="VFP77891.1"/>
    </source>
</evidence>
<dbReference type="EC" id="3.5.1.88" evidence="2"/>
<protein>
    <recommendedName>
        <fullName evidence="2">Peptide deformylase</fullName>
        <shortName evidence="2">PDF</shortName>
        <ecNumber evidence="2">3.5.1.88</ecNumber>
    </recommendedName>
    <alternativeName>
        <fullName evidence="2">Polypeptide deformylase</fullName>
    </alternativeName>
</protein>
<comment type="similarity">
    <text evidence="1 2">Belongs to the polypeptide deformylase family.</text>
</comment>
<comment type="catalytic activity">
    <reaction evidence="2">
        <text>N-terminal N-formyl-L-methionyl-[peptide] + H2O = N-terminal L-methionyl-[peptide] + formate</text>
        <dbReference type="Rhea" id="RHEA:24420"/>
        <dbReference type="Rhea" id="RHEA-COMP:10639"/>
        <dbReference type="Rhea" id="RHEA-COMP:10640"/>
        <dbReference type="ChEBI" id="CHEBI:15377"/>
        <dbReference type="ChEBI" id="CHEBI:15740"/>
        <dbReference type="ChEBI" id="CHEBI:49298"/>
        <dbReference type="ChEBI" id="CHEBI:64731"/>
        <dbReference type="EC" id="3.5.1.88"/>
    </reaction>
</comment>
<reference evidence="3 4" key="1">
    <citation type="submission" date="2019-02" db="EMBL/GenBank/DDBJ databases">
        <authorList>
            <person name="Manzano-Marin A."/>
            <person name="Manzano-Marin A."/>
        </authorList>
    </citation>
    <scope>NUCLEOTIDE SEQUENCE [LARGE SCALE GENOMIC DNA]</scope>
    <source>
        <strain evidence="3 4">BuCisplendens/pseudotsugae</strain>
    </source>
</reference>
<dbReference type="CDD" id="cd00487">
    <property type="entry name" value="Pep_deformylase"/>
    <property type="match status" value="1"/>
</dbReference>
<evidence type="ECO:0000256" key="2">
    <source>
        <dbReference type="HAMAP-Rule" id="MF_00163"/>
    </source>
</evidence>
<evidence type="ECO:0000313" key="4">
    <source>
        <dbReference type="Proteomes" id="UP000294466"/>
    </source>
</evidence>
<dbReference type="PANTHER" id="PTHR10458">
    <property type="entry name" value="PEPTIDE DEFORMYLASE"/>
    <property type="match status" value="1"/>
</dbReference>
<evidence type="ECO:0000256" key="1">
    <source>
        <dbReference type="ARBA" id="ARBA00010759"/>
    </source>
</evidence>
<dbReference type="PIRSF" id="PIRSF004749">
    <property type="entry name" value="Pep_def"/>
    <property type="match status" value="1"/>
</dbReference>
<dbReference type="EMBL" id="LR217692">
    <property type="protein sequence ID" value="VFP77891.1"/>
    <property type="molecule type" value="Genomic_DNA"/>
</dbReference>
<dbReference type="PRINTS" id="PR01576">
    <property type="entry name" value="PDEFORMYLASE"/>
</dbReference>
<dbReference type="Gene3D" id="3.90.45.10">
    <property type="entry name" value="Peptide deformylase"/>
    <property type="match status" value="1"/>
</dbReference>
<dbReference type="SUPFAM" id="SSF56420">
    <property type="entry name" value="Peptide deformylase"/>
    <property type="match status" value="1"/>
</dbReference>
<gene>
    <name evidence="2 3" type="primary">def</name>
    <name evidence="3" type="ORF">BUCISPPS3390_324</name>
</gene>
<feature type="binding site" evidence="2">
    <location>
        <position position="92"/>
    </location>
    <ligand>
        <name>Fe cation</name>
        <dbReference type="ChEBI" id="CHEBI:24875"/>
    </ligand>
</feature>
<dbReference type="NCBIfam" id="TIGR00079">
    <property type="entry name" value="pept_deformyl"/>
    <property type="match status" value="1"/>
</dbReference>
<organism evidence="3 4">
    <name type="scientific">Buchnera aphidicola</name>
    <name type="common">Cinara cf. splendens/pseudotsugae 3390</name>
    <dbReference type="NCBI Taxonomy" id="2518980"/>
    <lineage>
        <taxon>Bacteria</taxon>
        <taxon>Pseudomonadati</taxon>
        <taxon>Pseudomonadota</taxon>
        <taxon>Gammaproteobacteria</taxon>
        <taxon>Enterobacterales</taxon>
        <taxon>Erwiniaceae</taxon>
        <taxon>Buchnera</taxon>
    </lineage>
</organism>
<sequence>MSIHNILQFPDHRLRIKSKPIKKINQKTINIINDMFDTMYANNGLGLAAPQINIPKQIITISSIPPHKSELILINPIILKKNKKYIYTQEGCLSIPKKTAKINRSSYIKIQAFNHVGKLFILEARSLLSICIQHEIDHLTGTLFIDYIR</sequence>
<comment type="function">
    <text evidence="2">Removes the formyl group from the N-terminal Met of newly synthesized proteins. Requires at least a dipeptide for an efficient rate of reaction. N-terminal L-methionine is a prerequisite for activity but the enzyme has broad specificity at other positions.</text>
</comment>
<dbReference type="AlphaFoldDB" id="A0A451CXD2"/>
<dbReference type="InterPro" id="IPR036821">
    <property type="entry name" value="Peptide_deformylase_sf"/>
</dbReference>
<dbReference type="Proteomes" id="UP000294466">
    <property type="component" value="Chromosome"/>
</dbReference>
<feature type="active site" evidence="2">
    <location>
        <position position="135"/>
    </location>
</feature>
<comment type="cofactor">
    <cofactor evidence="2">
        <name>Fe(2+)</name>
        <dbReference type="ChEBI" id="CHEBI:29033"/>
    </cofactor>
    <text evidence="2">Binds 1 Fe(2+) ion.</text>
</comment>
<keyword evidence="2" id="KW-0479">Metal-binding</keyword>
<feature type="binding site" evidence="2">
    <location>
        <position position="138"/>
    </location>
    <ligand>
        <name>Fe cation</name>
        <dbReference type="ChEBI" id="CHEBI:24875"/>
    </ligand>
</feature>
<keyword evidence="2" id="KW-0648">Protein biosynthesis</keyword>
<dbReference type="NCBIfam" id="NF001159">
    <property type="entry name" value="PRK00150.1-3"/>
    <property type="match status" value="1"/>
</dbReference>
<dbReference type="OrthoDB" id="9804313at2"/>
<dbReference type="InterPro" id="IPR023635">
    <property type="entry name" value="Peptide_deformylase"/>
</dbReference>
<dbReference type="RefSeq" id="WP_154060905.1">
    <property type="nucleotide sequence ID" value="NZ_LR217692.1"/>
</dbReference>
<name>A0A451CXD2_9GAMM</name>
<dbReference type="GO" id="GO:0046872">
    <property type="term" value="F:metal ion binding"/>
    <property type="evidence" value="ECO:0007669"/>
    <property type="project" value="UniProtKB-KW"/>
</dbReference>
<dbReference type="HAMAP" id="MF_00163">
    <property type="entry name" value="Pep_deformylase"/>
    <property type="match status" value="1"/>
</dbReference>
<keyword evidence="2" id="KW-0408">Iron</keyword>
<proteinExistence type="inferred from homology"/>
<dbReference type="Pfam" id="PF01327">
    <property type="entry name" value="Pep_deformylase"/>
    <property type="match status" value="1"/>
</dbReference>
<dbReference type="GO" id="GO:0006412">
    <property type="term" value="P:translation"/>
    <property type="evidence" value="ECO:0007669"/>
    <property type="project" value="UniProtKB-UniRule"/>
</dbReference>
<feature type="binding site" evidence="2">
    <location>
        <position position="134"/>
    </location>
    <ligand>
        <name>Fe cation</name>
        <dbReference type="ChEBI" id="CHEBI:24875"/>
    </ligand>
</feature>